<sequence>MPLRLVDIDPAADVVLTEPEEAAYEGYDRNAVEAGRIDLKRGCLVASVLPTPLYWP</sequence>
<dbReference type="EMBL" id="BAAAVI010000008">
    <property type="protein sequence ID" value="GAA2857541.1"/>
    <property type="molecule type" value="Genomic_DNA"/>
</dbReference>
<organism evidence="1 2">
    <name type="scientific">Streptosporangium fragile</name>
    <dbReference type="NCBI Taxonomy" id="46186"/>
    <lineage>
        <taxon>Bacteria</taxon>
        <taxon>Bacillati</taxon>
        <taxon>Actinomycetota</taxon>
        <taxon>Actinomycetes</taxon>
        <taxon>Streptosporangiales</taxon>
        <taxon>Streptosporangiaceae</taxon>
        <taxon>Streptosporangium</taxon>
    </lineage>
</organism>
<dbReference type="RefSeq" id="WP_344969306.1">
    <property type="nucleotide sequence ID" value="NZ_BAAAVI010000008.1"/>
</dbReference>
<comment type="caution">
    <text evidence="1">The sequence shown here is derived from an EMBL/GenBank/DDBJ whole genome shotgun (WGS) entry which is preliminary data.</text>
</comment>
<gene>
    <name evidence="1" type="ORF">GCM10010517_15910</name>
</gene>
<name>A0ABN3VTP0_9ACTN</name>
<accession>A0ABN3VTP0</accession>
<protein>
    <submittedName>
        <fullName evidence="1">Uncharacterized protein</fullName>
    </submittedName>
</protein>
<evidence type="ECO:0000313" key="2">
    <source>
        <dbReference type="Proteomes" id="UP001500831"/>
    </source>
</evidence>
<evidence type="ECO:0000313" key="1">
    <source>
        <dbReference type="EMBL" id="GAA2857541.1"/>
    </source>
</evidence>
<keyword evidence="2" id="KW-1185">Reference proteome</keyword>
<reference evidence="1 2" key="1">
    <citation type="journal article" date="2019" name="Int. J. Syst. Evol. Microbiol.">
        <title>The Global Catalogue of Microorganisms (GCM) 10K type strain sequencing project: providing services to taxonomists for standard genome sequencing and annotation.</title>
        <authorList>
            <consortium name="The Broad Institute Genomics Platform"/>
            <consortium name="The Broad Institute Genome Sequencing Center for Infectious Disease"/>
            <person name="Wu L."/>
            <person name="Ma J."/>
        </authorList>
    </citation>
    <scope>NUCLEOTIDE SEQUENCE [LARGE SCALE GENOMIC DNA]</scope>
    <source>
        <strain evidence="1 2">JCM 6242</strain>
    </source>
</reference>
<dbReference type="Proteomes" id="UP001500831">
    <property type="component" value="Unassembled WGS sequence"/>
</dbReference>
<proteinExistence type="predicted"/>